<dbReference type="EMBL" id="AUPZ01000005">
    <property type="protein sequence ID" value="EQB39891.1"/>
    <property type="molecule type" value="Genomic_DNA"/>
</dbReference>
<dbReference type="RefSeq" id="WP_021287219.1">
    <property type="nucleotide sequence ID" value="NZ_AUPZ01000005.1"/>
</dbReference>
<dbReference type="Proteomes" id="UP000015520">
    <property type="component" value="Unassembled WGS sequence"/>
</dbReference>
<dbReference type="PATRIC" id="fig|1172190.3.peg.925"/>
<comment type="caution">
    <text evidence="1">The sequence shown here is derived from an EMBL/GenBank/DDBJ whole genome shotgun (WGS) entry which is preliminary data.</text>
</comment>
<sequence length="70" mass="8111">MRDFHGVIEALKFYLAKDKKTKILDKDVATALKMTQANFATTKRRNSTPYKNVLEFCKDKDLCCGEVFFD</sequence>
<proteinExistence type="predicted"/>
<evidence type="ECO:0000313" key="2">
    <source>
        <dbReference type="Proteomes" id="UP000015520"/>
    </source>
</evidence>
<evidence type="ECO:0000313" key="1">
    <source>
        <dbReference type="EMBL" id="EQB39891.1"/>
    </source>
</evidence>
<dbReference type="OrthoDB" id="5334756at2"/>
<dbReference type="AlphaFoldDB" id="T0JP27"/>
<dbReference type="eggNOG" id="COG2932">
    <property type="taxonomic scope" value="Bacteria"/>
</dbReference>
<gene>
    <name evidence="1" type="ORF">M947_04740</name>
</gene>
<accession>T0JP27</accession>
<protein>
    <submittedName>
        <fullName evidence="1">Uncharacterized protein</fullName>
    </submittedName>
</protein>
<keyword evidence="2" id="KW-1185">Reference proteome</keyword>
<dbReference type="STRING" id="1172190.M947_04740"/>
<organism evidence="1 2">
    <name type="scientific">Sulfurimonas hongkongensis</name>
    <dbReference type="NCBI Taxonomy" id="1172190"/>
    <lineage>
        <taxon>Bacteria</taxon>
        <taxon>Pseudomonadati</taxon>
        <taxon>Campylobacterota</taxon>
        <taxon>Epsilonproteobacteria</taxon>
        <taxon>Campylobacterales</taxon>
        <taxon>Sulfurimonadaceae</taxon>
        <taxon>Sulfurimonas</taxon>
    </lineage>
</organism>
<reference evidence="1 2" key="1">
    <citation type="submission" date="2013-07" db="EMBL/GenBank/DDBJ databases">
        <title>Sulfurimonas hongkongensis AST-10 Genome Sequencing.</title>
        <authorList>
            <person name="Cai L."/>
            <person name="Zhang T."/>
        </authorList>
    </citation>
    <scope>NUCLEOTIDE SEQUENCE [LARGE SCALE GENOMIC DNA]</scope>
    <source>
        <strain evidence="1 2">AST-10</strain>
    </source>
</reference>
<name>T0JP27_9BACT</name>